<feature type="chain" id="PRO_5003796664" description="Flo11 domain-containing protein" evidence="2">
    <location>
        <begin position="19"/>
        <end position="991"/>
    </location>
</feature>
<sequence length="991" mass="103524">MFPLFILLVGILSWTVSATPEAFFASIQVKDAYTKSNNCTDLSHWFMIEAEMFLSKGSHDDFFFTVPKDFGSFPPTPFDIQDTDGKVMGQVFQNINSNNTFGVHISENLSSNSSAVFNFLAKLSAGAKSMISSPKNVSYHFNTSGFNTFVSTINYIPKDLTTLTTNGGSFASNKTAWFTADIPIKLLQDPIIFSSAKSGSNDFSFDTKATKFEVVVKTDLFGNPLKVVPFTAFTDHSTESKIQIAIDTKFNGGKYVRITYLTKPLTKTPISNSVSLQKTNDNSLKKRSDNAEVASVYDSAVANVLDTTPSAASDSLVDPADATATSGVRPPFGYSNHSDATLSATVSSSEASSALANNVASFSVPSSAVLSSSFLSSESQRAEPSISTAIKTSSVSQPTTSSFVSTLVSHPITVSPVSSDLTSASYSTASVLSLESAIAAASSSSTEETLVSSFSATLSKPSSSITTSSVSSSNTLNGLATLEISSNSTTAVPMLPDNAYDPYLLSLAAQTNGTLSSISLPSSTPMNGVLSVANTTTTAPVTVLSSSNNSSSQTVSRSASITTGTTKNASSVHGLATPTVSGHTNETASSYELITTTESGVLTTFGSWVAIATLSHSNLTISASKPTNGAAANEMVRSTVSTVSSHSHKNATTETSSKFLISLPHPTTTKPNGKQNKTVIDVSSTGLSKQIFAMTQGEIDLFATDLVPVATLKKITTGKIYSTETIESVNTASINAQLRVSTDLFPVSTLKNGTVVTLVSTHVTKNVNCSTASPIKSGFTEVVPVSTLKTVVTSCSTDVSTQVSASTKDKVVSNTKELVPVSTLKGKTVTVSCSTSERNTKTLSKEKKSVAVTVPHKESKTTSTLSPHLTKTKPEAEKNTNTAVTPTTTLGIKSKTVGAEPKVKTLCPTCSTKSTTSTTSQNNLAKTTPQMVSVSSSQLVNGHKSTGAQSTSGLVSSATHTAPIVATYEAKAHHLKSGLTAVLAVMLGLAF</sequence>
<dbReference type="KEGG" id="kng:KNAG_0K02580"/>
<dbReference type="HOGENOM" id="CLU_317886_0_0_1"/>
<keyword evidence="4" id="KW-1185">Reference proteome</keyword>
<dbReference type="OrthoDB" id="4060030at2759"/>
<feature type="signal peptide" evidence="2">
    <location>
        <begin position="1"/>
        <end position="18"/>
    </location>
</feature>
<feature type="compositionally biased region" description="Basic and acidic residues" evidence="1">
    <location>
        <begin position="838"/>
        <end position="860"/>
    </location>
</feature>
<evidence type="ECO:0000256" key="2">
    <source>
        <dbReference type="SAM" id="SignalP"/>
    </source>
</evidence>
<dbReference type="Proteomes" id="UP000006310">
    <property type="component" value="Chromosome 11"/>
</dbReference>
<reference evidence="3 4" key="1">
    <citation type="journal article" date="2011" name="Proc. Natl. Acad. Sci. U.S.A.">
        <title>Evolutionary erosion of yeast sex chromosomes by mating-type switching accidents.</title>
        <authorList>
            <person name="Gordon J.L."/>
            <person name="Armisen D."/>
            <person name="Proux-Wera E."/>
            <person name="Oheigeartaigh S.S."/>
            <person name="Byrne K.P."/>
            <person name="Wolfe K.H."/>
        </authorList>
    </citation>
    <scope>NUCLEOTIDE SEQUENCE [LARGE SCALE GENOMIC DNA]</scope>
    <source>
        <strain evidence="4">ATCC MYA-139 / BCRC 22969 / CBS 8797 / CCRC 22969 / KCTC 17520 / NBRC 10181 / NCYC 3082</strain>
    </source>
</reference>
<evidence type="ECO:0008006" key="5">
    <source>
        <dbReference type="Google" id="ProtNLM"/>
    </source>
</evidence>
<dbReference type="AlphaFoldDB" id="J7SB04"/>
<dbReference type="STRING" id="1071383.J7SB04"/>
<proteinExistence type="predicted"/>
<feature type="compositionally biased region" description="Low complexity" evidence="1">
    <location>
        <begin position="543"/>
        <end position="560"/>
    </location>
</feature>
<dbReference type="eggNOG" id="ENOG502RXY0">
    <property type="taxonomic scope" value="Eukaryota"/>
</dbReference>
<dbReference type="GeneID" id="34528388"/>
<feature type="region of interest" description="Disordered" evidence="1">
    <location>
        <begin position="838"/>
        <end position="880"/>
    </location>
</feature>
<name>J7SB04_HUIN7</name>
<keyword evidence="2" id="KW-0732">Signal</keyword>
<feature type="region of interest" description="Disordered" evidence="1">
    <location>
        <begin position="543"/>
        <end position="585"/>
    </location>
</feature>
<reference evidence="4" key="2">
    <citation type="submission" date="2012-08" db="EMBL/GenBank/DDBJ databases">
        <title>Genome sequence of Kazachstania naganishii.</title>
        <authorList>
            <person name="Gordon J.L."/>
            <person name="Armisen D."/>
            <person name="Proux-Wera E."/>
            <person name="OhEigeartaigh S.S."/>
            <person name="Byrne K.P."/>
            <person name="Wolfe K.H."/>
        </authorList>
    </citation>
    <scope>NUCLEOTIDE SEQUENCE [LARGE SCALE GENOMIC DNA]</scope>
    <source>
        <strain evidence="4">ATCC MYA-139 / BCRC 22969 / CBS 8797 / CCRC 22969 / KCTC 17520 / NBRC 10181 / NCYC 3082</strain>
    </source>
</reference>
<feature type="compositionally biased region" description="Polar residues" evidence="1">
    <location>
        <begin position="561"/>
        <end position="571"/>
    </location>
</feature>
<organism evidence="3 4">
    <name type="scientific">Huiozyma naganishii (strain ATCC MYA-139 / BCRC 22969 / CBS 8797 / KCTC 17520 / NBRC 10181 / NCYC 3082 / Yp74L-3)</name>
    <name type="common">Yeast</name>
    <name type="synonym">Kazachstania naganishii</name>
    <dbReference type="NCBI Taxonomy" id="1071383"/>
    <lineage>
        <taxon>Eukaryota</taxon>
        <taxon>Fungi</taxon>
        <taxon>Dikarya</taxon>
        <taxon>Ascomycota</taxon>
        <taxon>Saccharomycotina</taxon>
        <taxon>Saccharomycetes</taxon>
        <taxon>Saccharomycetales</taxon>
        <taxon>Saccharomycetaceae</taxon>
        <taxon>Huiozyma</taxon>
    </lineage>
</organism>
<gene>
    <name evidence="3" type="primary">KNAG0K02580</name>
    <name evidence="3" type="ordered locus">KNAG_0K02580</name>
</gene>
<protein>
    <recommendedName>
        <fullName evidence="5">Flo11 domain-containing protein</fullName>
    </recommendedName>
</protein>
<accession>J7SB04</accession>
<evidence type="ECO:0000313" key="3">
    <source>
        <dbReference type="EMBL" id="CCK72621.1"/>
    </source>
</evidence>
<dbReference type="OMA" id="QYAQHTS"/>
<dbReference type="EMBL" id="HE978324">
    <property type="protein sequence ID" value="CCK72621.1"/>
    <property type="molecule type" value="Genomic_DNA"/>
</dbReference>
<evidence type="ECO:0000313" key="4">
    <source>
        <dbReference type="Proteomes" id="UP000006310"/>
    </source>
</evidence>
<evidence type="ECO:0000256" key="1">
    <source>
        <dbReference type="SAM" id="MobiDB-lite"/>
    </source>
</evidence>
<dbReference type="RefSeq" id="XP_022466866.1">
    <property type="nucleotide sequence ID" value="XM_022610584.1"/>
</dbReference>